<evidence type="ECO:0000313" key="4">
    <source>
        <dbReference type="Proteomes" id="UP000463138"/>
    </source>
</evidence>
<keyword evidence="1" id="KW-1133">Transmembrane helix</keyword>
<dbReference type="InterPro" id="IPR025178">
    <property type="entry name" value="Lnb_N"/>
</dbReference>
<reference evidence="3 4" key="1">
    <citation type="submission" date="2018-07" db="EMBL/GenBank/DDBJ databases">
        <title>Pseudomonas laoshanensis sp. nov., isolated from soil.</title>
        <authorList>
            <person name="Sun J."/>
            <person name="Yu L."/>
            <person name="Wang M."/>
            <person name="Zhang C."/>
        </authorList>
    </citation>
    <scope>NUCLEOTIDE SEQUENCE [LARGE SCALE GENOMIC DNA]</scope>
    <source>
        <strain evidence="3 4">Y22</strain>
    </source>
</reference>
<feature type="transmembrane region" description="Helical" evidence="1">
    <location>
        <begin position="6"/>
        <end position="34"/>
    </location>
</feature>
<keyword evidence="1" id="KW-0812">Transmembrane</keyword>
<name>A0A7V7GXG6_9GAMM</name>
<protein>
    <submittedName>
        <fullName evidence="3">DUF4105 domain-containing protein</fullName>
    </submittedName>
</protein>
<dbReference type="Pfam" id="PF13387">
    <property type="entry name" value="Lnb_N"/>
    <property type="match status" value="1"/>
</dbReference>
<sequence>MIGWSVAVVALLILLWQGWIWQSLVIYVVMFVLLRRWWASLKPSNDRDWADDLARTTHGTIQGDLVTLHNVRNFNWRTEDDYDICWETREYDLSRLHSVDMTTSYWGLPAIAHVLLSFGFDNGDFVVFSVEIRKERKELFSEIGGFFKKFELSIVATDERDALRVRTNVRGEDAYLYHTRLTDVTARQLFVSFVEEANKLATTPRFYHSITANCTTLVFNMLRRIIGGLPLDVRLLLSGYLPAYVQKHRGLQLDYSLKTLKQRGRITQSAIAADQAEDFSWRIRQGIPGWEPETLPSGQAPIK</sequence>
<keyword evidence="4" id="KW-1185">Reference proteome</keyword>
<dbReference type="EMBL" id="QOVF01000001">
    <property type="protein sequence ID" value="KAA0697058.1"/>
    <property type="molecule type" value="Genomic_DNA"/>
</dbReference>
<evidence type="ECO:0000313" key="3">
    <source>
        <dbReference type="EMBL" id="KAA0697058.1"/>
    </source>
</evidence>
<keyword evidence="1" id="KW-0472">Membrane</keyword>
<dbReference type="AlphaFoldDB" id="A0A7V7GXG6"/>
<feature type="domain" description="Lnb N-terminal periplasmic" evidence="2">
    <location>
        <begin position="86"/>
        <end position="238"/>
    </location>
</feature>
<accession>A0A7V7GXG6</accession>
<organism evidence="3 4">
    <name type="scientific">Halopseudomonas laoshanensis</name>
    <dbReference type="NCBI Taxonomy" id="2268758"/>
    <lineage>
        <taxon>Bacteria</taxon>
        <taxon>Pseudomonadati</taxon>
        <taxon>Pseudomonadota</taxon>
        <taxon>Gammaproteobacteria</taxon>
        <taxon>Pseudomonadales</taxon>
        <taxon>Pseudomonadaceae</taxon>
        <taxon>Halopseudomonas</taxon>
    </lineage>
</organism>
<proteinExistence type="predicted"/>
<dbReference type="OrthoDB" id="274718at2"/>
<dbReference type="Proteomes" id="UP000463138">
    <property type="component" value="Unassembled WGS sequence"/>
</dbReference>
<evidence type="ECO:0000259" key="2">
    <source>
        <dbReference type="Pfam" id="PF13387"/>
    </source>
</evidence>
<evidence type="ECO:0000256" key="1">
    <source>
        <dbReference type="SAM" id="Phobius"/>
    </source>
</evidence>
<comment type="caution">
    <text evidence="3">The sequence shown here is derived from an EMBL/GenBank/DDBJ whole genome shotgun (WGS) entry which is preliminary data.</text>
</comment>
<gene>
    <name evidence="3" type="ORF">DT594_05045</name>
</gene>